<dbReference type="AlphaFoldDB" id="A0A7J6G327"/>
<comment type="caution">
    <text evidence="6">The sequence shown here is derived from an EMBL/GenBank/DDBJ whole genome shotgun (WGS) entry which is preliminary data.</text>
</comment>
<protein>
    <recommendedName>
        <fullName evidence="5">Plastid lipid-associated protein/fibrillin conserved domain-containing protein</fullName>
    </recommendedName>
</protein>
<evidence type="ECO:0000313" key="7">
    <source>
        <dbReference type="Proteomes" id="UP000525078"/>
    </source>
</evidence>
<feature type="domain" description="Plastid lipid-associated protein/fibrillin conserved" evidence="5">
    <location>
        <begin position="146"/>
        <end position="236"/>
    </location>
</feature>
<accession>A0A7J6G327</accession>
<dbReference type="GO" id="GO:0009536">
    <property type="term" value="C:plastid"/>
    <property type="evidence" value="ECO:0007669"/>
    <property type="project" value="UniProtKB-SubCell"/>
</dbReference>
<dbReference type="Pfam" id="PF04755">
    <property type="entry name" value="PAP_fibrillin"/>
    <property type="match status" value="1"/>
</dbReference>
<organism evidence="6 7">
    <name type="scientific">Cannabis sativa</name>
    <name type="common">Hemp</name>
    <name type="synonym">Marijuana</name>
    <dbReference type="NCBI Taxonomy" id="3483"/>
    <lineage>
        <taxon>Eukaryota</taxon>
        <taxon>Viridiplantae</taxon>
        <taxon>Streptophyta</taxon>
        <taxon>Embryophyta</taxon>
        <taxon>Tracheophyta</taxon>
        <taxon>Spermatophyta</taxon>
        <taxon>Magnoliopsida</taxon>
        <taxon>eudicotyledons</taxon>
        <taxon>Gunneridae</taxon>
        <taxon>Pentapetalae</taxon>
        <taxon>rosids</taxon>
        <taxon>fabids</taxon>
        <taxon>Rosales</taxon>
        <taxon>Cannabaceae</taxon>
        <taxon>Cannabis</taxon>
    </lineage>
</organism>
<dbReference type="InterPro" id="IPR039633">
    <property type="entry name" value="PAP"/>
</dbReference>
<evidence type="ECO:0000259" key="5">
    <source>
        <dbReference type="Pfam" id="PF04755"/>
    </source>
</evidence>
<comment type="similarity">
    <text evidence="2">Belongs to the PAP/fibrillin family.</text>
</comment>
<dbReference type="InterPro" id="IPR006843">
    <property type="entry name" value="PAP/fibrillin_dom"/>
</dbReference>
<gene>
    <name evidence="6" type="ORF">F8388_012338</name>
</gene>
<comment type="subcellular location">
    <subcellularLocation>
        <location evidence="1">Plastid</location>
    </subcellularLocation>
</comment>
<evidence type="ECO:0000313" key="6">
    <source>
        <dbReference type="EMBL" id="KAF4377237.1"/>
    </source>
</evidence>
<evidence type="ECO:0000256" key="2">
    <source>
        <dbReference type="ARBA" id="ARBA00005845"/>
    </source>
</evidence>
<proteinExistence type="inferred from homology"/>
<keyword evidence="4" id="KW-0809">Transit peptide</keyword>
<dbReference type="Proteomes" id="UP000525078">
    <property type="component" value="Unassembled WGS sequence"/>
</dbReference>
<evidence type="ECO:0000256" key="4">
    <source>
        <dbReference type="ARBA" id="ARBA00022946"/>
    </source>
</evidence>
<sequence>ADFYYPSPDTAPATTIFFSFFFQVLCKSNLISMASASSFALLPSKFGGVSEIPRSNFFEFRPNLTSSHHPRFRQSKTLRVSASVSAPNLELRTGPDDLVSSILSKVTESDRGVLLKKEEHMNVAEVAQELQKYCVNEPVKCPLIFGEMIQGIESPDIVKNLVTFSFFGFLEGEVSLKGKLIALDEEWVQVIFEPPELKVGALEFRYGGESEVKLRITYVDDKIRLGKGSKGSLFVFQRRNTSV</sequence>
<name>A0A7J6G327_CANSA</name>
<evidence type="ECO:0000256" key="1">
    <source>
        <dbReference type="ARBA" id="ARBA00004474"/>
    </source>
</evidence>
<reference evidence="6 7" key="1">
    <citation type="journal article" date="2020" name="bioRxiv">
        <title>Sequence and annotation of 42 cannabis genomes reveals extensive copy number variation in cannabinoid synthesis and pathogen resistance genes.</title>
        <authorList>
            <person name="Mckernan K.J."/>
            <person name="Helbert Y."/>
            <person name="Kane L.T."/>
            <person name="Ebling H."/>
            <person name="Zhang L."/>
            <person name="Liu B."/>
            <person name="Eaton Z."/>
            <person name="Mclaughlin S."/>
            <person name="Kingan S."/>
            <person name="Baybayan P."/>
            <person name="Concepcion G."/>
            <person name="Jordan M."/>
            <person name="Riva A."/>
            <person name="Barbazuk W."/>
            <person name="Harkins T."/>
        </authorList>
    </citation>
    <scope>NUCLEOTIDE SEQUENCE [LARGE SCALE GENOMIC DNA]</scope>
    <source>
        <strain evidence="7">cv. Jamaican Lion 4</strain>
        <tissue evidence="6">Leaf</tissue>
    </source>
</reference>
<feature type="non-terminal residue" evidence="6">
    <location>
        <position position="1"/>
    </location>
</feature>
<dbReference type="EMBL" id="JAATIP010000081">
    <property type="protein sequence ID" value="KAF4377237.1"/>
    <property type="molecule type" value="Genomic_DNA"/>
</dbReference>
<evidence type="ECO:0000256" key="3">
    <source>
        <dbReference type="ARBA" id="ARBA00022640"/>
    </source>
</evidence>
<keyword evidence="3" id="KW-0934">Plastid</keyword>
<dbReference type="PANTHER" id="PTHR31906">
    <property type="entry name" value="PLASTID-LIPID-ASSOCIATED PROTEIN 4, CHLOROPLASTIC-RELATED"/>
    <property type="match status" value="1"/>
</dbReference>